<evidence type="ECO:0000259" key="2">
    <source>
        <dbReference type="Pfam" id="PF14690"/>
    </source>
</evidence>
<dbReference type="AlphaFoldDB" id="A0A6N3CZY0"/>
<feature type="domain" description="Transposase IS204/IS1001/IS1096/IS1165 DDE" evidence="1">
    <location>
        <begin position="166"/>
        <end position="412"/>
    </location>
</feature>
<accession>A0A6N3CZY0</accession>
<dbReference type="PANTHER" id="PTHR33498:SF1">
    <property type="entry name" value="TRANSPOSASE FOR INSERTION SEQUENCE ELEMENT IS1557"/>
    <property type="match status" value="1"/>
</dbReference>
<organism evidence="3">
    <name type="scientific">Streptococcus lutetiensis</name>
    <dbReference type="NCBI Taxonomy" id="150055"/>
    <lineage>
        <taxon>Bacteria</taxon>
        <taxon>Bacillati</taxon>
        <taxon>Bacillota</taxon>
        <taxon>Bacilli</taxon>
        <taxon>Lactobacillales</taxon>
        <taxon>Streptococcaceae</taxon>
        <taxon>Streptococcus</taxon>
    </lineage>
</organism>
<dbReference type="InterPro" id="IPR029261">
    <property type="entry name" value="Transposase_Znf"/>
</dbReference>
<dbReference type="PANTHER" id="PTHR33498">
    <property type="entry name" value="TRANSPOSASE FOR INSERTION SEQUENCE ELEMENT IS1557"/>
    <property type="match status" value="1"/>
</dbReference>
<feature type="domain" description="Transposase IS204/IS1001/IS1096/IS1165 zinc-finger" evidence="2">
    <location>
        <begin position="52"/>
        <end position="97"/>
    </location>
</feature>
<proteinExistence type="predicted"/>
<name>A0A6N3CZY0_9STRE</name>
<dbReference type="InterPro" id="IPR002560">
    <property type="entry name" value="Transposase_DDE"/>
</dbReference>
<reference evidence="3" key="1">
    <citation type="submission" date="2019-11" db="EMBL/GenBank/DDBJ databases">
        <authorList>
            <person name="Feng L."/>
        </authorList>
    </citation>
    <scope>NUCLEOTIDE SEQUENCE</scope>
    <source>
        <strain evidence="3">SLutetiensisLFYP71</strain>
    </source>
</reference>
<dbReference type="InterPro" id="IPR047951">
    <property type="entry name" value="Transpos_ISL3"/>
</dbReference>
<dbReference type="Pfam" id="PF01610">
    <property type="entry name" value="DDE_Tnp_ISL3"/>
    <property type="match status" value="1"/>
</dbReference>
<evidence type="ECO:0000259" key="1">
    <source>
        <dbReference type="Pfam" id="PF01610"/>
    </source>
</evidence>
<sequence>MKSDQTHIRKHHMEQLYHTTQLIGIKDKNITLNKVLKHKTHIEMIATLDYAPGNCNHCQGKQIKYDFQKPSKIPFLEVAGFPSLIRLKKRRFQCKNCRKVTVSETSLVQKNCQISEPLRQKVAQALVNRQALTHIAQDLAISTSTVHRKLKEFTFKEDFSRLPEILSIDEFSYQKGKLAFIAQDFETKKIITILENRTQITIRNHFFRYSKEARNSVKVVTVDMSGSYIPMIPKLFPKAKIVIDRFHIVQHMSRALNHTRIQLMTQFDKKSLEYRALKYYWKSVLKDSRKLSLNSFRSRTFGETLTPKECLTEIFHLVPELKGYYDLYQLLLFHLQEKNADYFFDLIEEALPHLNQTFKTALRTILHHKQHVINAIELPYSNAKLEATNKLIKDIKRNAFGFRNFDNFKKRIFIALNMQKEKTHFVSSRA</sequence>
<evidence type="ECO:0000313" key="3">
    <source>
        <dbReference type="EMBL" id="VYU22586.1"/>
    </source>
</evidence>
<dbReference type="NCBIfam" id="NF033550">
    <property type="entry name" value="transpos_ISL3"/>
    <property type="match status" value="1"/>
</dbReference>
<gene>
    <name evidence="3" type="ORF">SLLFYP71_01786</name>
</gene>
<dbReference type="EMBL" id="CACRUI010000036">
    <property type="protein sequence ID" value="VYU22586.1"/>
    <property type="molecule type" value="Genomic_DNA"/>
</dbReference>
<dbReference type="Pfam" id="PF14690">
    <property type="entry name" value="Zn_ribbon_ISL3"/>
    <property type="match status" value="1"/>
</dbReference>
<protein>
    <submittedName>
        <fullName evidence="3">Transposase</fullName>
    </submittedName>
</protein>